<name>A0AAW7JNC1_9BACT</name>
<dbReference type="InterPro" id="IPR032265">
    <property type="entry name" value="DUF4831"/>
</dbReference>
<accession>A0AAW7JNC1</accession>
<dbReference type="Proteomes" id="UP001167831">
    <property type="component" value="Unassembled WGS sequence"/>
</dbReference>
<evidence type="ECO:0000256" key="2">
    <source>
        <dbReference type="SAM" id="SignalP"/>
    </source>
</evidence>
<feature type="chain" id="PRO_5043499292" evidence="2">
    <location>
        <begin position="21"/>
        <end position="348"/>
    </location>
</feature>
<reference evidence="4" key="1">
    <citation type="submission" date="2023-06" db="EMBL/GenBank/DDBJ databases">
        <authorList>
            <person name="Zeman M."/>
            <person name="Kubasova T."/>
            <person name="Jahodarova E."/>
            <person name="Nykrynova M."/>
            <person name="Rychlik I."/>
        </authorList>
    </citation>
    <scope>NUCLEOTIDE SEQUENCE</scope>
    <source>
        <strain evidence="4">ET15</strain>
        <strain evidence="3">ET37</strain>
    </source>
</reference>
<feature type="signal peptide" evidence="2">
    <location>
        <begin position="1"/>
        <end position="20"/>
    </location>
</feature>
<evidence type="ECO:0000313" key="4">
    <source>
        <dbReference type="EMBL" id="MDN0024878.1"/>
    </source>
</evidence>
<dbReference type="RefSeq" id="WP_289824880.1">
    <property type="nucleotide sequence ID" value="NZ_CAUWBX010000007.1"/>
</dbReference>
<evidence type="ECO:0000313" key="6">
    <source>
        <dbReference type="Proteomes" id="UP001168478"/>
    </source>
</evidence>
<keyword evidence="5" id="KW-1185">Reference proteome</keyword>
<reference evidence="4" key="2">
    <citation type="submission" date="2023-08" db="EMBL/GenBank/DDBJ databases">
        <title>Identification and characterization of horizontal gene transfer across gut microbiota members of farm animals based on homology search.</title>
        <authorList>
            <person name="Schwarzerova J."/>
            <person name="Nykrynova M."/>
            <person name="Jureckova K."/>
            <person name="Cejkova D."/>
            <person name="Rychlik I."/>
        </authorList>
    </citation>
    <scope>NUCLEOTIDE SEQUENCE</scope>
    <source>
        <strain evidence="4">ET15</strain>
        <strain evidence="3">ET37</strain>
    </source>
</reference>
<evidence type="ECO:0000313" key="5">
    <source>
        <dbReference type="Proteomes" id="UP001167831"/>
    </source>
</evidence>
<sequence length="348" mass="38508">MMRKILSTLMMAAAAGTACAQKDNGNFTYFLPKTEVSISLLIEKTTYTPGRLADYCDLYFKTKAQKEPEVSYRIVGMTFATDGVPDESKQYSLVVDKKHSILSIDCDRNGVLKAINTKGNEEQRQQRFTPAPRPALPSPNDYMSQDILSSTNLPKMAQMVAQEIYDIRDSRNQLSRGEAEFMPKDGEQLKIMLAQLQTQENALMQVFEGTTVTDTTEAVVSFVPDKENARQTVFRFSRHFGLTSADDLSGAPFYAVTEDMQTPAEAPVIDEKLKKQKDDMIIGVNIPGKIKIRITDGTNTLGSFSTYAAQFGTVDTLSGSLFGKKFTSQIVLDKATGGITNLHTEPLD</sequence>
<feature type="region of interest" description="Disordered" evidence="1">
    <location>
        <begin position="120"/>
        <end position="139"/>
    </location>
</feature>
<evidence type="ECO:0000256" key="1">
    <source>
        <dbReference type="SAM" id="MobiDB-lite"/>
    </source>
</evidence>
<protein>
    <submittedName>
        <fullName evidence="4">DUF4831 family protein</fullName>
    </submittedName>
</protein>
<dbReference type="EMBL" id="JAUEIF010000003">
    <property type="protein sequence ID" value="MDN0024878.1"/>
    <property type="molecule type" value="Genomic_DNA"/>
</dbReference>
<dbReference type="AlphaFoldDB" id="A0AAW7JNC1"/>
<dbReference type="Pfam" id="PF16115">
    <property type="entry name" value="DUF4831"/>
    <property type="match status" value="1"/>
</dbReference>
<gene>
    <name evidence="3" type="ORF">QVN81_04460</name>
    <name evidence="4" type="ORF">QVN84_04995</name>
</gene>
<dbReference type="PROSITE" id="PS51257">
    <property type="entry name" value="PROKAR_LIPOPROTEIN"/>
    <property type="match status" value="1"/>
</dbReference>
<organism evidence="4 6">
    <name type="scientific">Leyella lascolaii</name>
    <dbReference type="NCBI Taxonomy" id="1776379"/>
    <lineage>
        <taxon>Bacteria</taxon>
        <taxon>Pseudomonadati</taxon>
        <taxon>Bacteroidota</taxon>
        <taxon>Bacteroidia</taxon>
        <taxon>Bacteroidales</taxon>
        <taxon>Prevotellaceae</taxon>
        <taxon>Leyella</taxon>
    </lineage>
</organism>
<dbReference type="Proteomes" id="UP001168478">
    <property type="component" value="Unassembled WGS sequence"/>
</dbReference>
<dbReference type="EMBL" id="JAUEIE010000003">
    <property type="protein sequence ID" value="MDN0022279.1"/>
    <property type="molecule type" value="Genomic_DNA"/>
</dbReference>
<proteinExistence type="predicted"/>
<evidence type="ECO:0000313" key="3">
    <source>
        <dbReference type="EMBL" id="MDN0022279.1"/>
    </source>
</evidence>
<keyword evidence="2" id="KW-0732">Signal</keyword>
<comment type="caution">
    <text evidence="4">The sequence shown here is derived from an EMBL/GenBank/DDBJ whole genome shotgun (WGS) entry which is preliminary data.</text>
</comment>